<protein>
    <recommendedName>
        <fullName evidence="4">Transmembrane protein</fullName>
    </recommendedName>
</protein>
<proteinExistence type="predicted"/>
<evidence type="ECO:0000256" key="1">
    <source>
        <dbReference type="SAM" id="Phobius"/>
    </source>
</evidence>
<dbReference type="EMBL" id="CAJJDO010000175">
    <property type="protein sequence ID" value="CAD8213192.1"/>
    <property type="molecule type" value="Genomic_DNA"/>
</dbReference>
<evidence type="ECO:0008006" key="4">
    <source>
        <dbReference type="Google" id="ProtNLM"/>
    </source>
</evidence>
<accession>A0A8S1YNY3</accession>
<feature type="transmembrane region" description="Helical" evidence="1">
    <location>
        <begin position="52"/>
        <end position="75"/>
    </location>
</feature>
<keyword evidence="1" id="KW-1133">Transmembrane helix</keyword>
<keyword evidence="1" id="KW-0812">Transmembrane</keyword>
<reference evidence="2" key="1">
    <citation type="submission" date="2021-01" db="EMBL/GenBank/DDBJ databases">
        <authorList>
            <consortium name="Genoscope - CEA"/>
            <person name="William W."/>
        </authorList>
    </citation>
    <scope>NUCLEOTIDE SEQUENCE</scope>
</reference>
<organism evidence="2 3">
    <name type="scientific">Paramecium pentaurelia</name>
    <dbReference type="NCBI Taxonomy" id="43138"/>
    <lineage>
        <taxon>Eukaryota</taxon>
        <taxon>Sar</taxon>
        <taxon>Alveolata</taxon>
        <taxon>Ciliophora</taxon>
        <taxon>Intramacronucleata</taxon>
        <taxon>Oligohymenophorea</taxon>
        <taxon>Peniculida</taxon>
        <taxon>Parameciidae</taxon>
        <taxon>Paramecium</taxon>
    </lineage>
</organism>
<feature type="transmembrane region" description="Helical" evidence="1">
    <location>
        <begin position="182"/>
        <end position="201"/>
    </location>
</feature>
<dbReference type="AlphaFoldDB" id="A0A8S1YNY3"/>
<evidence type="ECO:0000313" key="3">
    <source>
        <dbReference type="Proteomes" id="UP000689195"/>
    </source>
</evidence>
<keyword evidence="1" id="KW-0472">Membrane</keyword>
<feature type="transmembrane region" description="Helical" evidence="1">
    <location>
        <begin position="150"/>
        <end position="170"/>
    </location>
</feature>
<keyword evidence="3" id="KW-1185">Reference proteome</keyword>
<sequence length="273" mass="32519">MNVYSYEAYKTDNQNDEKVFDVNDQNKLQLEYQSIQKIKDSRLRKQCFRTSVIQNFFILMMICFGLFTNMQFWLIDQHSDIIEFYYCGFARKLSQANNLILLFTYNWINYANLVKYWIILNSKSKIISINSQQHFLFILLFQIYCLHFGSSLIFLSWIIDFVIIFSTAFYTTKMNTQANYKIDSIFIVIPTFLFLIIQIFIYPDSALYIFLDCFIVIIQKYFIIAELIRFRNKEEFTSSILDIMIGSSLLFGSFNQCCISLIELYQAFSKKSI</sequence>
<evidence type="ECO:0000313" key="2">
    <source>
        <dbReference type="EMBL" id="CAD8213192.1"/>
    </source>
</evidence>
<gene>
    <name evidence="2" type="ORF">PPENT_87.1.T1750013</name>
</gene>
<comment type="caution">
    <text evidence="2">The sequence shown here is derived from an EMBL/GenBank/DDBJ whole genome shotgun (WGS) entry which is preliminary data.</text>
</comment>
<name>A0A8S1YNY3_9CILI</name>
<feature type="transmembrane region" description="Helical" evidence="1">
    <location>
        <begin position="207"/>
        <end position="228"/>
    </location>
</feature>
<dbReference type="Proteomes" id="UP000689195">
    <property type="component" value="Unassembled WGS sequence"/>
</dbReference>